<dbReference type="RefSeq" id="WP_179615408.1">
    <property type="nucleotide sequence ID" value="NZ_CP059163.1"/>
</dbReference>
<feature type="compositionally biased region" description="Acidic residues" evidence="1">
    <location>
        <begin position="186"/>
        <end position="207"/>
    </location>
</feature>
<proteinExistence type="predicted"/>
<keyword evidence="2" id="KW-0732">Signal</keyword>
<feature type="region of interest" description="Disordered" evidence="1">
    <location>
        <begin position="162"/>
        <end position="207"/>
    </location>
</feature>
<evidence type="ECO:0000256" key="2">
    <source>
        <dbReference type="SAM" id="SignalP"/>
    </source>
</evidence>
<gene>
    <name evidence="3" type="ORF">BKA08_001916</name>
</gene>
<dbReference type="EMBL" id="JACCBE010000001">
    <property type="protein sequence ID" value="NYD57678.1"/>
    <property type="molecule type" value="Genomic_DNA"/>
</dbReference>
<evidence type="ECO:0000313" key="3">
    <source>
        <dbReference type="EMBL" id="NYD57678.1"/>
    </source>
</evidence>
<keyword evidence="4" id="KW-1185">Reference proteome</keyword>
<evidence type="ECO:0008006" key="5">
    <source>
        <dbReference type="Google" id="ProtNLM"/>
    </source>
</evidence>
<name>A0A7Y9F1B2_9ACTN</name>
<organism evidence="3 4">
    <name type="scientific">Nocardioides marinisabuli</name>
    <dbReference type="NCBI Taxonomy" id="419476"/>
    <lineage>
        <taxon>Bacteria</taxon>
        <taxon>Bacillati</taxon>
        <taxon>Actinomycetota</taxon>
        <taxon>Actinomycetes</taxon>
        <taxon>Propionibacteriales</taxon>
        <taxon>Nocardioidaceae</taxon>
        <taxon>Nocardioides</taxon>
    </lineage>
</organism>
<evidence type="ECO:0000256" key="1">
    <source>
        <dbReference type="SAM" id="MobiDB-lite"/>
    </source>
</evidence>
<accession>A0A7Y9F1B2</accession>
<reference evidence="3 4" key="1">
    <citation type="submission" date="2020-07" db="EMBL/GenBank/DDBJ databases">
        <title>Sequencing the genomes of 1000 actinobacteria strains.</title>
        <authorList>
            <person name="Klenk H.-P."/>
        </authorList>
    </citation>
    <scope>NUCLEOTIDE SEQUENCE [LARGE SCALE GENOMIC DNA]</scope>
    <source>
        <strain evidence="3 4">DSM 18965</strain>
    </source>
</reference>
<dbReference type="AlphaFoldDB" id="A0A7Y9F1B2"/>
<feature type="signal peptide" evidence="2">
    <location>
        <begin position="1"/>
        <end position="21"/>
    </location>
</feature>
<dbReference type="Proteomes" id="UP000516957">
    <property type="component" value="Unassembled WGS sequence"/>
</dbReference>
<feature type="chain" id="PRO_5030997868" description="Lipoprotein" evidence="2">
    <location>
        <begin position="22"/>
        <end position="207"/>
    </location>
</feature>
<protein>
    <recommendedName>
        <fullName evidence="5">Lipoprotein</fullName>
    </recommendedName>
</protein>
<comment type="caution">
    <text evidence="3">The sequence shown here is derived from an EMBL/GenBank/DDBJ whole genome shotgun (WGS) entry which is preliminary data.</text>
</comment>
<sequence length="207" mass="21556">MRPTMLIRRKLALTTSAVALALPLSSCGFDYATDRPYTPAAGANERDAEVDVLGAAIVASRDGAGTFIGGLANNSATDVITFTGLSGENGEQVSAEVEPRPIDPLGFENLSEEDNGFAVTGDFAAGDYLAVRLSFDNGESVQIDVPVVTNCGIFEGFDFASDDGDGGGTYDCEPLESVRDYGPGEEGLEGDELEPEGGAESEPENTQ</sequence>
<evidence type="ECO:0000313" key="4">
    <source>
        <dbReference type="Proteomes" id="UP000516957"/>
    </source>
</evidence>